<name>A0A011NZD2_9PROT</name>
<gene>
    <name evidence="2" type="ORF">AW10_01638</name>
</gene>
<protein>
    <recommendedName>
        <fullName evidence="1">Ice-binding protein C-terminal domain-containing protein</fullName>
    </recommendedName>
</protein>
<comment type="caution">
    <text evidence="2">The sequence shown here is derived from an EMBL/GenBank/DDBJ whole genome shotgun (WGS) entry which is preliminary data.</text>
</comment>
<feature type="domain" description="Ice-binding protein C-terminal" evidence="1">
    <location>
        <begin position="1259"/>
        <end position="1282"/>
    </location>
</feature>
<dbReference type="STRING" id="1454003.AW10_01638"/>
<evidence type="ECO:0000313" key="2">
    <source>
        <dbReference type="EMBL" id="EXI80731.1"/>
    </source>
</evidence>
<reference evidence="2 3" key="1">
    <citation type="submission" date="2014-02" db="EMBL/GenBank/DDBJ databases">
        <title>Expanding our view of genomic diversity in Candidatus Accumulibacter clades.</title>
        <authorList>
            <person name="Skennerton C.T."/>
            <person name="Barr J.J."/>
            <person name="Slater F.R."/>
            <person name="Bond P.L."/>
            <person name="Tyson G.W."/>
        </authorList>
    </citation>
    <scope>NUCLEOTIDE SEQUENCE [LARGE SCALE GENOMIC DNA]</scope>
    <source>
        <strain evidence="3">BA-92</strain>
    </source>
</reference>
<accession>A0A011NZD2</accession>
<dbReference type="PATRIC" id="fig|1454003.3.peg.1689"/>
<dbReference type="NCBIfam" id="NF012200">
    <property type="entry name" value="choice_anch_D"/>
    <property type="match status" value="4"/>
</dbReference>
<dbReference type="InterPro" id="IPR013424">
    <property type="entry name" value="Ice-binding_C"/>
</dbReference>
<evidence type="ECO:0000313" key="3">
    <source>
        <dbReference type="Proteomes" id="UP000021816"/>
    </source>
</evidence>
<organism evidence="2 3">
    <name type="scientific">Candidatus Accumulibacter appositus</name>
    <dbReference type="NCBI Taxonomy" id="1454003"/>
    <lineage>
        <taxon>Bacteria</taxon>
        <taxon>Pseudomonadati</taxon>
        <taxon>Pseudomonadota</taxon>
        <taxon>Betaproteobacteria</taxon>
        <taxon>Candidatus Accumulibacter</taxon>
    </lineage>
</organism>
<dbReference type="Proteomes" id="UP000021816">
    <property type="component" value="Unassembled WGS sequence"/>
</dbReference>
<dbReference type="NCBIfam" id="TIGR02595">
    <property type="entry name" value="PEP_CTERM"/>
    <property type="match status" value="1"/>
</dbReference>
<dbReference type="Pfam" id="PF07589">
    <property type="entry name" value="PEP-CTERM"/>
    <property type="match status" value="1"/>
</dbReference>
<evidence type="ECO:0000259" key="1">
    <source>
        <dbReference type="Pfam" id="PF07589"/>
    </source>
</evidence>
<sequence length="1286" mass="126762">MGVNRTGLDNQGVILAEGSAGLLIDVSAAGMSNSGILRAGTGVLTIQNSTVTSTPSGLLDAAGSDIVITGSTINGTVQGSGSNKIFVQGFSNLVDVTNSTQLEIATAQTGLLTGTFTNTGNLQLASANHVTDLTLNGDVTLTGAGTLSMSNSTNNRIYGNSGSGSEVLTNASGHTIQGAGQLGVNRTGLDNQGLIVANQSNELTIDLSGGAGITRSNTGILRAAGGQLTIQGTNLTNTGGVIDAVGSNVLITGSTITNGTLQSSSDGKIFVQASSNLNNVNNTGQVELATAQTALLTGTFTNTGNLQLASANHVTDLTLNGDVTLTGAGTLTMSNSANNRIYGHSGSGSEVLTNASGHTIQGAGQLGLNRTGLNNQGLILANQSNALTIDTSAAGLINDGTLRAQNGTLTINDALGGSGSLQVDPASVMNLANVANTQGRLLMGAAGSMLNIGTQNLTINADYTNTAAGAGNAFDRRAGVSGAGLILAGGDVAQVITGTTVTNGDTANATLTIGNVRVGANDVAYQIANTGSTGPALRGAVQTSVNGANLSDARLTGAGVSAGNYNTGGPGSNTGDQVVTFTAAAAGALAPLTGQVLNLRSNFENIPDQKLNIVLGSGAAAYNAAAGNATPSPIQIANQRVGGTPVTQLFTVSNNAAAGAFSEDLNASFAGSSGDAAISGGNILGLIAGGSNATAMGAQVDNSTAGAKTGTVTLNYQTAGTVNGVSNGLGTASAGSQVLTVNGNVYQVAAGAVQTAALNFGTIQVGQSVSQNLVIRNTASGAAGFVEDLNADFGATSGTGASRITGTGSLNGILAGTNSNAGNGVMTVSVNTLSAGVVAGDIAVNYTSAGAVGGVSNGLGTTPAGSEAYGVSGTIQTVANVINQASPLVNNPLINLGAKRVGDSAASANVSVTNQATLSPQAALNASIAPAGGPVSASGSFDLLDPGATDSSSLVVGLNTATAGNFTGGNAGSATISFVSDANNVGGCAPNCQMTLASQNVSIEGKVYTQAVRQLDTTSVDFGIVRVGDSVSAQNIAVSNTAAVTALNDTLRANLSGVSGPFSGSNTVGGVNAQSSGSIGVGLNTSTAGIFTQNGTVSFLSQNADMSDASAGANGGVQVRAQVNNLANGYFSLFAGLGTMTQSGDTFTLNLGNIAMNSTNELKLKLSNNVGGPADDLSRGLFDLTAADDFTLTGWGPISSLGAGQMSDDLDLSYLATEVGLFRDTIDFSGFSTNAHDPSGIAQKRQLIILANVVDHNGTVPEPGTLLLLAMSLAGMLLQRRREMLD</sequence>
<proteinExistence type="predicted"/>
<dbReference type="EMBL" id="JEMX01000029">
    <property type="protein sequence ID" value="EXI80731.1"/>
    <property type="molecule type" value="Genomic_DNA"/>
</dbReference>